<dbReference type="SMART" id="SM00248">
    <property type="entry name" value="ANK"/>
    <property type="match status" value="2"/>
</dbReference>
<dbReference type="Proteomes" id="UP001165289">
    <property type="component" value="Unassembled WGS sequence"/>
</dbReference>
<protein>
    <submittedName>
        <fullName evidence="5">Uncharacterized protein</fullName>
    </submittedName>
</protein>
<keyword evidence="1" id="KW-0677">Repeat</keyword>
<name>A0AAV7JYP3_9METZ</name>
<keyword evidence="6" id="KW-1185">Reference proteome</keyword>
<dbReference type="PANTHER" id="PTHR24198:SF165">
    <property type="entry name" value="ANKYRIN REPEAT-CONTAINING PROTEIN-RELATED"/>
    <property type="match status" value="1"/>
</dbReference>
<feature type="transmembrane region" description="Helical" evidence="4">
    <location>
        <begin position="37"/>
        <end position="61"/>
    </location>
</feature>
<accession>A0AAV7JYP3</accession>
<keyword evidence="4" id="KW-0472">Membrane</keyword>
<keyword evidence="4" id="KW-0812">Transmembrane</keyword>
<evidence type="ECO:0000256" key="4">
    <source>
        <dbReference type="SAM" id="Phobius"/>
    </source>
</evidence>
<dbReference type="Gene3D" id="1.25.40.20">
    <property type="entry name" value="Ankyrin repeat-containing domain"/>
    <property type="match status" value="1"/>
</dbReference>
<sequence>MKDDRKEKLNSKLVNSQPEHVWLNEMQNFRTNRIKNIFLLAICLSEIGMTFSIVFQVLYAIPGIYNTTWLKKYYFGEKKQIGKALEISVKAINEACICRLLEESPLEVNIFNISGCDGWRVLDKLDIQDLDQQDTDQNTMLHYAGERNMSATVRYLIERGANTNIQNTYGNTPLLLAAKSTSENKDERLVLSTLIENSDINIINPDLDQFSDR</sequence>
<dbReference type="InterPro" id="IPR036770">
    <property type="entry name" value="Ankyrin_rpt-contain_sf"/>
</dbReference>
<keyword evidence="4" id="KW-1133">Transmembrane helix</keyword>
<evidence type="ECO:0000256" key="2">
    <source>
        <dbReference type="ARBA" id="ARBA00023043"/>
    </source>
</evidence>
<reference evidence="5 6" key="1">
    <citation type="journal article" date="2023" name="BMC Biol.">
        <title>The compact genome of the sponge Oopsacas minuta (Hexactinellida) is lacking key metazoan core genes.</title>
        <authorList>
            <person name="Santini S."/>
            <person name="Schenkelaars Q."/>
            <person name="Jourda C."/>
            <person name="Duchesne M."/>
            <person name="Belahbib H."/>
            <person name="Rocher C."/>
            <person name="Selva M."/>
            <person name="Riesgo A."/>
            <person name="Vervoort M."/>
            <person name="Leys S.P."/>
            <person name="Kodjabachian L."/>
            <person name="Le Bivic A."/>
            <person name="Borchiellini C."/>
            <person name="Claverie J.M."/>
            <person name="Renard E."/>
        </authorList>
    </citation>
    <scope>NUCLEOTIDE SEQUENCE [LARGE SCALE GENOMIC DNA]</scope>
    <source>
        <strain evidence="5">SPO-2</strain>
    </source>
</reference>
<dbReference type="SUPFAM" id="SSF48403">
    <property type="entry name" value="Ankyrin repeat"/>
    <property type="match status" value="1"/>
</dbReference>
<dbReference type="PROSITE" id="PS50088">
    <property type="entry name" value="ANK_REPEAT"/>
    <property type="match status" value="1"/>
</dbReference>
<dbReference type="Pfam" id="PF12796">
    <property type="entry name" value="Ank_2"/>
    <property type="match status" value="1"/>
</dbReference>
<evidence type="ECO:0000256" key="1">
    <source>
        <dbReference type="ARBA" id="ARBA00022737"/>
    </source>
</evidence>
<evidence type="ECO:0000256" key="3">
    <source>
        <dbReference type="PROSITE-ProRule" id="PRU00023"/>
    </source>
</evidence>
<evidence type="ECO:0000313" key="5">
    <source>
        <dbReference type="EMBL" id="KAI6654012.1"/>
    </source>
</evidence>
<evidence type="ECO:0000313" key="6">
    <source>
        <dbReference type="Proteomes" id="UP001165289"/>
    </source>
</evidence>
<gene>
    <name evidence="5" type="ORF">LOD99_2859</name>
</gene>
<dbReference type="AlphaFoldDB" id="A0AAV7JYP3"/>
<feature type="repeat" description="ANK" evidence="3">
    <location>
        <begin position="136"/>
        <end position="168"/>
    </location>
</feature>
<keyword evidence="2 3" id="KW-0040">ANK repeat</keyword>
<dbReference type="InterPro" id="IPR002110">
    <property type="entry name" value="Ankyrin_rpt"/>
</dbReference>
<comment type="caution">
    <text evidence="5">The sequence shown here is derived from an EMBL/GenBank/DDBJ whole genome shotgun (WGS) entry which is preliminary data.</text>
</comment>
<proteinExistence type="predicted"/>
<dbReference type="PROSITE" id="PS50297">
    <property type="entry name" value="ANK_REP_REGION"/>
    <property type="match status" value="1"/>
</dbReference>
<organism evidence="5 6">
    <name type="scientific">Oopsacas minuta</name>
    <dbReference type="NCBI Taxonomy" id="111878"/>
    <lineage>
        <taxon>Eukaryota</taxon>
        <taxon>Metazoa</taxon>
        <taxon>Porifera</taxon>
        <taxon>Hexactinellida</taxon>
        <taxon>Hexasterophora</taxon>
        <taxon>Lyssacinosida</taxon>
        <taxon>Leucopsacidae</taxon>
        <taxon>Oopsacas</taxon>
    </lineage>
</organism>
<dbReference type="PANTHER" id="PTHR24198">
    <property type="entry name" value="ANKYRIN REPEAT AND PROTEIN KINASE DOMAIN-CONTAINING PROTEIN"/>
    <property type="match status" value="1"/>
</dbReference>
<dbReference type="EMBL" id="JAKMXF010000233">
    <property type="protein sequence ID" value="KAI6654012.1"/>
    <property type="molecule type" value="Genomic_DNA"/>
</dbReference>